<dbReference type="EMBL" id="CP045309">
    <property type="protein sequence ID" value="QGL48723.1"/>
    <property type="molecule type" value="Genomic_DNA"/>
</dbReference>
<keyword evidence="4" id="KW-1185">Reference proteome</keyword>
<dbReference type="RefSeq" id="WP_154228020.1">
    <property type="nucleotide sequence ID" value="NZ_CP045309.1"/>
</dbReference>
<feature type="region of interest" description="Disordered" evidence="1">
    <location>
        <begin position="86"/>
        <end position="124"/>
    </location>
</feature>
<organism evidence="2 5">
    <name type="scientific">Micromonospora terminaliae</name>
    <dbReference type="NCBI Taxonomy" id="1914461"/>
    <lineage>
        <taxon>Bacteria</taxon>
        <taxon>Bacillati</taxon>
        <taxon>Actinomycetota</taxon>
        <taxon>Actinomycetes</taxon>
        <taxon>Micromonosporales</taxon>
        <taxon>Micromonosporaceae</taxon>
        <taxon>Micromonospora</taxon>
    </lineage>
</organism>
<gene>
    <name evidence="2" type="ORF">G3561_17280</name>
    <name evidence="3" type="ORF">GCE86_17890</name>
</gene>
<reference evidence="2 5" key="2">
    <citation type="submission" date="2020-02" db="EMBL/GenBank/DDBJ databases">
        <title>WGS of Micromonospora spp. isolated from hot spring.</title>
        <authorList>
            <person name="Thawai C."/>
        </authorList>
    </citation>
    <scope>NUCLEOTIDE SEQUENCE [LARGE SCALE GENOMIC DNA]</scope>
    <source>
        <strain evidence="2 5">TMS7</strain>
    </source>
</reference>
<evidence type="ECO:0000256" key="1">
    <source>
        <dbReference type="SAM" id="MobiDB-lite"/>
    </source>
</evidence>
<name>A0AAJ2ZFQ6_9ACTN</name>
<evidence type="ECO:0000313" key="5">
    <source>
        <dbReference type="Proteomes" id="UP000477779"/>
    </source>
</evidence>
<dbReference type="Proteomes" id="UP000477779">
    <property type="component" value="Unassembled WGS sequence"/>
</dbReference>
<dbReference type="EMBL" id="JAAHBZ010000006">
    <property type="protein sequence ID" value="NES29292.1"/>
    <property type="molecule type" value="Genomic_DNA"/>
</dbReference>
<accession>A0AAJ2ZFQ6</accession>
<evidence type="ECO:0000313" key="3">
    <source>
        <dbReference type="EMBL" id="QGL48723.1"/>
    </source>
</evidence>
<dbReference type="AlphaFoldDB" id="A0AAJ2ZFQ6"/>
<protein>
    <submittedName>
        <fullName evidence="2">Uncharacterized protein</fullName>
    </submittedName>
</protein>
<evidence type="ECO:0000313" key="2">
    <source>
        <dbReference type="EMBL" id="NES29292.1"/>
    </source>
</evidence>
<sequence>MHWICSAATLRGDRPTKQDQYVMVDGAAAVLDGATSWLHTYHGPEPRDGGWYARTLGAALAARLPGHGTALNVILDAAIADVRDTYGLKPGESPTAPPYSPDGTPTTSTCSCSATAPRSSTRAL</sequence>
<proteinExistence type="predicted"/>
<reference evidence="3 4" key="1">
    <citation type="submission" date="2019-10" db="EMBL/GenBank/DDBJ databases">
        <title>Genome Sequence of Micromonospora terminaliae DSM 101760.</title>
        <authorList>
            <person name="Guo L."/>
        </authorList>
    </citation>
    <scope>NUCLEOTIDE SEQUENCE [LARGE SCALE GENOMIC DNA]</scope>
    <source>
        <strain evidence="3 4">DSM 101760</strain>
    </source>
</reference>
<evidence type="ECO:0000313" key="4">
    <source>
        <dbReference type="Proteomes" id="UP000402241"/>
    </source>
</evidence>
<dbReference type="Proteomes" id="UP000402241">
    <property type="component" value="Chromosome"/>
</dbReference>
<feature type="compositionally biased region" description="Low complexity" evidence="1">
    <location>
        <begin position="104"/>
        <end position="124"/>
    </location>
</feature>